<organism evidence="6 7">
    <name type="scientific">Cannabis sativa</name>
    <name type="common">Hemp</name>
    <name type="synonym">Marijuana</name>
    <dbReference type="NCBI Taxonomy" id="3483"/>
    <lineage>
        <taxon>Eukaryota</taxon>
        <taxon>Viridiplantae</taxon>
        <taxon>Streptophyta</taxon>
        <taxon>Embryophyta</taxon>
        <taxon>Tracheophyta</taxon>
        <taxon>Spermatophyta</taxon>
        <taxon>Magnoliopsida</taxon>
        <taxon>eudicotyledons</taxon>
        <taxon>Gunneridae</taxon>
        <taxon>Pentapetalae</taxon>
        <taxon>rosids</taxon>
        <taxon>fabids</taxon>
        <taxon>Rosales</taxon>
        <taxon>Cannabaceae</taxon>
        <taxon>Cannabis</taxon>
    </lineage>
</organism>
<evidence type="ECO:0000256" key="3">
    <source>
        <dbReference type="ARBA" id="ARBA00022737"/>
    </source>
</evidence>
<gene>
    <name evidence="6" type="ORF">F8388_014524</name>
</gene>
<comment type="caution">
    <text evidence="6">The sequence shown here is derived from an EMBL/GenBank/DDBJ whole genome shotgun (WGS) entry which is preliminary data.</text>
</comment>
<evidence type="ECO:0000313" key="6">
    <source>
        <dbReference type="EMBL" id="KAF4375802.1"/>
    </source>
</evidence>
<dbReference type="Proteomes" id="UP000525078">
    <property type="component" value="Unassembled WGS sequence"/>
</dbReference>
<keyword evidence="4" id="KW-0472">Membrane</keyword>
<evidence type="ECO:0000256" key="2">
    <source>
        <dbReference type="ARBA" id="ARBA00022448"/>
    </source>
</evidence>
<dbReference type="PANTHER" id="PTHR46650:SF4">
    <property type="entry name" value="PEROXISOMAL ADENINE NUCLEOTIDE CARRIER 1"/>
    <property type="match status" value="1"/>
</dbReference>
<dbReference type="GO" id="GO:0006635">
    <property type="term" value="P:fatty acid beta-oxidation"/>
    <property type="evidence" value="ECO:0007669"/>
    <property type="project" value="InterPro"/>
</dbReference>
<dbReference type="GO" id="GO:0007031">
    <property type="term" value="P:peroxisome organization"/>
    <property type="evidence" value="ECO:0007669"/>
    <property type="project" value="TreeGrafter"/>
</dbReference>
<accession>A0A7J6FYY2</accession>
<keyword evidence="2" id="KW-0813">Transport</keyword>
<sequence>MMHGNRENGVDDSSQERPPADCDSTLFSINVLRLSNLPFTSMEPLDTYALRMQKTTYGKSKGLWKTLTEGIWSDAFDGLGMSLLLTWNPAIQYTVFDHLKQKKSKENLDKWDKGSSPEASSAFFNICVRCTLQECCYLSIF</sequence>
<comment type="similarity">
    <text evidence="1">Belongs to the mitochondrial carrier (TC 2.A.29) family.</text>
</comment>
<keyword evidence="3" id="KW-0677">Repeat</keyword>
<protein>
    <submittedName>
        <fullName evidence="6">Uncharacterized protein</fullName>
    </submittedName>
</protein>
<evidence type="ECO:0000256" key="5">
    <source>
        <dbReference type="SAM" id="MobiDB-lite"/>
    </source>
</evidence>
<dbReference type="InterPro" id="IPR045900">
    <property type="entry name" value="Peroxisomal_Ade_carrier"/>
</dbReference>
<evidence type="ECO:0000256" key="4">
    <source>
        <dbReference type="ARBA" id="ARBA00022989"/>
    </source>
</evidence>
<feature type="region of interest" description="Disordered" evidence="5">
    <location>
        <begin position="1"/>
        <end position="20"/>
    </location>
</feature>
<keyword evidence="4" id="KW-1133">Transmembrane helix</keyword>
<dbReference type="AlphaFoldDB" id="A0A7J6FYY2"/>
<keyword evidence="4" id="KW-0812">Transmembrane</keyword>
<evidence type="ECO:0000256" key="1">
    <source>
        <dbReference type="ARBA" id="ARBA00006375"/>
    </source>
</evidence>
<name>A0A7J6FYY2_CANSA</name>
<evidence type="ECO:0000313" key="7">
    <source>
        <dbReference type="Proteomes" id="UP000525078"/>
    </source>
</evidence>
<dbReference type="EMBL" id="JAATIP010000089">
    <property type="protein sequence ID" value="KAF4375802.1"/>
    <property type="molecule type" value="Genomic_DNA"/>
</dbReference>
<dbReference type="GO" id="GO:0005778">
    <property type="term" value="C:peroxisomal membrane"/>
    <property type="evidence" value="ECO:0007669"/>
    <property type="project" value="TreeGrafter"/>
</dbReference>
<dbReference type="PANTHER" id="PTHR46650">
    <property type="entry name" value="PEROXISOMAL ADENINE NUCLEOTIDE TRANSPORTER 1"/>
    <property type="match status" value="1"/>
</dbReference>
<reference evidence="6 7" key="1">
    <citation type="journal article" date="2020" name="bioRxiv">
        <title>Sequence and annotation of 42 cannabis genomes reveals extensive copy number variation in cannabinoid synthesis and pathogen resistance genes.</title>
        <authorList>
            <person name="Mckernan K.J."/>
            <person name="Helbert Y."/>
            <person name="Kane L.T."/>
            <person name="Ebling H."/>
            <person name="Zhang L."/>
            <person name="Liu B."/>
            <person name="Eaton Z."/>
            <person name="Mclaughlin S."/>
            <person name="Kingan S."/>
            <person name="Baybayan P."/>
            <person name="Concepcion G."/>
            <person name="Jordan M."/>
            <person name="Riva A."/>
            <person name="Barbazuk W."/>
            <person name="Harkins T."/>
        </authorList>
    </citation>
    <scope>NUCLEOTIDE SEQUENCE [LARGE SCALE GENOMIC DNA]</scope>
    <source>
        <strain evidence="7">cv. Jamaican Lion 4</strain>
        <tissue evidence="6">Leaf</tissue>
    </source>
</reference>
<dbReference type="GO" id="GO:0005347">
    <property type="term" value="F:ATP transmembrane transporter activity"/>
    <property type="evidence" value="ECO:0007669"/>
    <property type="project" value="InterPro"/>
</dbReference>
<dbReference type="GO" id="GO:0015217">
    <property type="term" value="F:ADP transmembrane transporter activity"/>
    <property type="evidence" value="ECO:0007669"/>
    <property type="project" value="InterPro"/>
</dbReference>
<proteinExistence type="inferred from homology"/>